<evidence type="ECO:0000256" key="2">
    <source>
        <dbReference type="ARBA" id="ARBA00007998"/>
    </source>
</evidence>
<feature type="transmembrane region" description="Helical" evidence="8">
    <location>
        <begin position="81"/>
        <end position="108"/>
    </location>
</feature>
<gene>
    <name evidence="9" type="ORF">DL346_00505</name>
</gene>
<comment type="similarity">
    <text evidence="2">Belongs to the amino acid-polyamine-organocation (APC) superfamily. Spore germination protein (SGP) (TC 2.A.3.9) family.</text>
</comment>
<evidence type="ECO:0000313" key="10">
    <source>
        <dbReference type="Proteomes" id="UP000249260"/>
    </source>
</evidence>
<dbReference type="Pfam" id="PF03845">
    <property type="entry name" value="Spore_permease"/>
    <property type="match status" value="1"/>
</dbReference>
<feature type="transmembrane region" description="Helical" evidence="8">
    <location>
        <begin position="269"/>
        <end position="294"/>
    </location>
</feature>
<evidence type="ECO:0000256" key="1">
    <source>
        <dbReference type="ARBA" id="ARBA00004141"/>
    </source>
</evidence>
<evidence type="ECO:0000256" key="8">
    <source>
        <dbReference type="SAM" id="Phobius"/>
    </source>
</evidence>
<name>A0A328U4M8_9BACL</name>
<feature type="transmembrane region" description="Helical" evidence="8">
    <location>
        <begin position="120"/>
        <end position="136"/>
    </location>
</feature>
<evidence type="ECO:0000256" key="4">
    <source>
        <dbReference type="ARBA" id="ARBA00022544"/>
    </source>
</evidence>
<dbReference type="Gene3D" id="1.20.1740.10">
    <property type="entry name" value="Amino acid/polyamine transporter I"/>
    <property type="match status" value="1"/>
</dbReference>
<feature type="transmembrane region" description="Helical" evidence="8">
    <location>
        <begin position="336"/>
        <end position="355"/>
    </location>
</feature>
<keyword evidence="10" id="KW-1185">Reference proteome</keyword>
<dbReference type="RefSeq" id="WP_112880020.1">
    <property type="nucleotide sequence ID" value="NZ_QLUW01000001.1"/>
</dbReference>
<keyword evidence="5 8" id="KW-0812">Transmembrane</keyword>
<reference evidence="9 10" key="1">
    <citation type="submission" date="2018-06" db="EMBL/GenBank/DDBJ databases">
        <title>Paenibacillus montanisoli sp. nov., isolated from mountain area soil.</title>
        <authorList>
            <person name="Wu M."/>
        </authorList>
    </citation>
    <scope>NUCLEOTIDE SEQUENCE [LARGE SCALE GENOMIC DNA]</scope>
    <source>
        <strain evidence="9 10">RA17</strain>
    </source>
</reference>
<feature type="transmembrane region" description="Helical" evidence="8">
    <location>
        <begin position="223"/>
        <end position="249"/>
    </location>
</feature>
<dbReference type="PANTHER" id="PTHR34975">
    <property type="entry name" value="SPORE GERMINATION PROTEIN A2"/>
    <property type="match status" value="1"/>
</dbReference>
<keyword evidence="3" id="KW-0813">Transport</keyword>
<feature type="transmembrane region" description="Helical" evidence="8">
    <location>
        <begin position="145"/>
        <end position="165"/>
    </location>
</feature>
<organism evidence="9 10">
    <name type="scientific">Paenibacillus montanisoli</name>
    <dbReference type="NCBI Taxonomy" id="2081970"/>
    <lineage>
        <taxon>Bacteria</taxon>
        <taxon>Bacillati</taxon>
        <taxon>Bacillota</taxon>
        <taxon>Bacilli</taxon>
        <taxon>Bacillales</taxon>
        <taxon>Paenibacillaceae</taxon>
        <taxon>Paenibacillus</taxon>
    </lineage>
</organism>
<dbReference type="OrthoDB" id="2446105at2"/>
<keyword evidence="6 8" id="KW-1133">Transmembrane helix</keyword>
<dbReference type="EMBL" id="QLUW01000001">
    <property type="protein sequence ID" value="RAP77022.1"/>
    <property type="molecule type" value="Genomic_DNA"/>
</dbReference>
<feature type="transmembrane region" description="Helical" evidence="8">
    <location>
        <begin position="185"/>
        <end position="203"/>
    </location>
</feature>
<comment type="subcellular location">
    <subcellularLocation>
        <location evidence="1">Membrane</location>
        <topology evidence="1">Multi-pass membrane protein</topology>
    </subcellularLocation>
</comment>
<proteinExistence type="inferred from homology"/>
<dbReference type="InterPro" id="IPR004761">
    <property type="entry name" value="Spore_GerAB"/>
</dbReference>
<dbReference type="GO" id="GO:0016020">
    <property type="term" value="C:membrane"/>
    <property type="evidence" value="ECO:0007669"/>
    <property type="project" value="UniProtKB-SubCell"/>
</dbReference>
<evidence type="ECO:0000256" key="3">
    <source>
        <dbReference type="ARBA" id="ARBA00022448"/>
    </source>
</evidence>
<keyword evidence="4" id="KW-0309">Germination</keyword>
<accession>A0A328U4M8</accession>
<dbReference type="GO" id="GO:0009847">
    <property type="term" value="P:spore germination"/>
    <property type="evidence" value="ECO:0007669"/>
    <property type="project" value="InterPro"/>
</dbReference>
<dbReference type="AlphaFoldDB" id="A0A328U4M8"/>
<protein>
    <submittedName>
        <fullName evidence="9">Uncharacterized protein</fullName>
    </submittedName>
</protein>
<evidence type="ECO:0000256" key="5">
    <source>
        <dbReference type="ARBA" id="ARBA00022692"/>
    </source>
</evidence>
<dbReference type="Proteomes" id="UP000249260">
    <property type="component" value="Unassembled WGS sequence"/>
</dbReference>
<sequence>MKTVKLPIGPIQLFSLLFQAQFGLGVLSLPHAVDANAGPDGWIACLLCGLFNCLQLLMIWKLSEQDRSITVFQMLRRRFGPWLGGLFNAAIAVYSLTICYETLVNWVFISNLWAYENTPAWMLALLLVGVSAYLVAKPIRVFARFAAFAMAFVPLFIALICYTLKDAQLDFILPVFSSGLANIGMGAWSSLMSFAGIGILMVLSPGFQMPSKSVLRIAMITNIAVTAVYMLCAFSTTVIFSSEMIGFIREPLLFQFKTISFKLIDRTDLIVLTIWILFMLTTLSTYLLLFASAVSALSNSKKESRLPALSVIAIVLVACGAWKLNVSQLTRLQDFIALYVPAAGIGMTLMMFMMVNLHKWLSGRKGVRT</sequence>
<feature type="transmembrane region" description="Helical" evidence="8">
    <location>
        <begin position="306"/>
        <end position="324"/>
    </location>
</feature>
<feature type="transmembrane region" description="Helical" evidence="8">
    <location>
        <begin position="41"/>
        <end position="60"/>
    </location>
</feature>
<keyword evidence="7 8" id="KW-0472">Membrane</keyword>
<dbReference type="PANTHER" id="PTHR34975:SF2">
    <property type="entry name" value="SPORE GERMINATION PROTEIN A2"/>
    <property type="match status" value="1"/>
</dbReference>
<evidence type="ECO:0000256" key="7">
    <source>
        <dbReference type="ARBA" id="ARBA00023136"/>
    </source>
</evidence>
<evidence type="ECO:0000313" key="9">
    <source>
        <dbReference type="EMBL" id="RAP77022.1"/>
    </source>
</evidence>
<comment type="caution">
    <text evidence="9">The sequence shown here is derived from an EMBL/GenBank/DDBJ whole genome shotgun (WGS) entry which is preliminary data.</text>
</comment>
<evidence type="ECO:0000256" key="6">
    <source>
        <dbReference type="ARBA" id="ARBA00022989"/>
    </source>
</evidence>